<dbReference type="GO" id="GO:0006508">
    <property type="term" value="P:proteolysis"/>
    <property type="evidence" value="ECO:0007669"/>
    <property type="project" value="InterPro"/>
</dbReference>
<protein>
    <submittedName>
        <fullName evidence="3">DUF1758 domain-containing protein</fullName>
    </submittedName>
</protein>
<dbReference type="Proteomes" id="UP000035642">
    <property type="component" value="Unassembled WGS sequence"/>
</dbReference>
<proteinExistence type="predicted"/>
<dbReference type="PROSITE" id="PS00141">
    <property type="entry name" value="ASP_PROTEASE"/>
    <property type="match status" value="1"/>
</dbReference>
<dbReference type="WBParaSite" id="ACAC_0001434601-mRNA-1">
    <property type="protein sequence ID" value="ACAC_0001434601-mRNA-1"/>
    <property type="gene ID" value="ACAC_0001434601"/>
</dbReference>
<dbReference type="STRING" id="6313.A0A0K0DRF7"/>
<dbReference type="Gene3D" id="2.40.70.10">
    <property type="entry name" value="Acid Proteases"/>
    <property type="match status" value="1"/>
</dbReference>
<keyword evidence="2" id="KW-1185">Reference proteome</keyword>
<dbReference type="InterPro" id="IPR001969">
    <property type="entry name" value="Aspartic_peptidase_AS"/>
</dbReference>
<dbReference type="InterPro" id="IPR021109">
    <property type="entry name" value="Peptidase_aspartic_dom_sf"/>
</dbReference>
<evidence type="ECO:0000313" key="2">
    <source>
        <dbReference type="Proteomes" id="UP000035642"/>
    </source>
</evidence>
<accession>A0A0K0DRF7</accession>
<sequence length="204" mass="22932">MLAGQAEVFNPDKAGQELTEVILDTGSDRSFITNALANRLQLRDNDSIELTIHTFGDPKPITRKRGVTTLKLKDAFEAEHNIIVTRIDEITQPLERLSLNRENTEFLEGHKIKLSINPDLNSIHPQILLGCSDSLTMLDSGLMHAKTLPSGLELIPSKLGYLVTRTLHNRIDISNETASLMTDGTQVGQHITERQSWEKYWSFE</sequence>
<dbReference type="GO" id="GO:0004190">
    <property type="term" value="F:aspartic-type endopeptidase activity"/>
    <property type="evidence" value="ECO:0007669"/>
    <property type="project" value="InterPro"/>
</dbReference>
<reference evidence="2" key="1">
    <citation type="submission" date="2012-09" db="EMBL/GenBank/DDBJ databases">
        <authorList>
            <person name="Martin A.A."/>
        </authorList>
    </citation>
    <scope>NUCLEOTIDE SEQUENCE</scope>
</reference>
<dbReference type="Pfam" id="PF05585">
    <property type="entry name" value="DUF1758"/>
    <property type="match status" value="1"/>
</dbReference>
<name>A0A0K0DRF7_ANGCA</name>
<dbReference type="InterPro" id="IPR008737">
    <property type="entry name" value="DUF1758"/>
</dbReference>
<evidence type="ECO:0000259" key="1">
    <source>
        <dbReference type="Pfam" id="PF05585"/>
    </source>
</evidence>
<evidence type="ECO:0000313" key="3">
    <source>
        <dbReference type="WBParaSite" id="ACAC_0001434601-mRNA-1"/>
    </source>
</evidence>
<reference evidence="3" key="2">
    <citation type="submission" date="2017-02" db="UniProtKB">
        <authorList>
            <consortium name="WormBaseParasite"/>
        </authorList>
    </citation>
    <scope>IDENTIFICATION</scope>
</reference>
<feature type="domain" description="DUF1758" evidence="1">
    <location>
        <begin position="8"/>
        <end position="164"/>
    </location>
</feature>
<organism evidence="2 3">
    <name type="scientific">Angiostrongylus cantonensis</name>
    <name type="common">Rat lungworm</name>
    <dbReference type="NCBI Taxonomy" id="6313"/>
    <lineage>
        <taxon>Eukaryota</taxon>
        <taxon>Metazoa</taxon>
        <taxon>Ecdysozoa</taxon>
        <taxon>Nematoda</taxon>
        <taxon>Chromadorea</taxon>
        <taxon>Rhabditida</taxon>
        <taxon>Rhabditina</taxon>
        <taxon>Rhabditomorpha</taxon>
        <taxon>Strongyloidea</taxon>
        <taxon>Metastrongylidae</taxon>
        <taxon>Angiostrongylus</taxon>
    </lineage>
</organism>
<dbReference type="AlphaFoldDB" id="A0A0K0DRF7"/>